<accession>A0ABT9HXZ5</accession>
<evidence type="ECO:0000256" key="2">
    <source>
        <dbReference type="ARBA" id="ARBA00009256"/>
    </source>
</evidence>
<comment type="subcellular location">
    <subcellularLocation>
        <location evidence="8">Cytoplasm</location>
    </subcellularLocation>
</comment>
<dbReference type="CDD" id="cd00560">
    <property type="entry name" value="PanC"/>
    <property type="match status" value="1"/>
</dbReference>
<dbReference type="InterPro" id="IPR004821">
    <property type="entry name" value="Cyt_trans-like"/>
</dbReference>
<keyword evidence="10" id="KW-1185">Reference proteome</keyword>
<comment type="subunit">
    <text evidence="8">Homodimer.</text>
</comment>
<dbReference type="RefSeq" id="WP_027670313.1">
    <property type="nucleotide sequence ID" value="NZ_JAPJDZ010000016.1"/>
</dbReference>
<feature type="binding site" evidence="8">
    <location>
        <begin position="186"/>
        <end position="189"/>
    </location>
    <ligand>
        <name>ATP</name>
        <dbReference type="ChEBI" id="CHEBI:30616"/>
    </ligand>
</feature>
<comment type="miscellaneous">
    <text evidence="8">The reaction proceeds by a bi uni uni bi ping pong mechanism.</text>
</comment>
<dbReference type="InterPro" id="IPR042176">
    <property type="entry name" value="Pantoate_ligase_C"/>
</dbReference>
<keyword evidence="8" id="KW-0963">Cytoplasm</keyword>
<feature type="binding site" evidence="8">
    <location>
        <position position="61"/>
    </location>
    <ligand>
        <name>beta-alanine</name>
        <dbReference type="ChEBI" id="CHEBI:57966"/>
    </ligand>
</feature>
<evidence type="ECO:0000256" key="4">
    <source>
        <dbReference type="ARBA" id="ARBA00022655"/>
    </source>
</evidence>
<dbReference type="NCBIfam" id="TIGR00125">
    <property type="entry name" value="cyt_tran_rel"/>
    <property type="match status" value="1"/>
</dbReference>
<dbReference type="PANTHER" id="PTHR21299:SF1">
    <property type="entry name" value="PANTOATE--BETA-ALANINE LIGASE"/>
    <property type="match status" value="1"/>
</dbReference>
<feature type="active site" description="Proton donor" evidence="8">
    <location>
        <position position="37"/>
    </location>
</feature>
<feature type="binding site" evidence="8">
    <location>
        <begin position="149"/>
        <end position="152"/>
    </location>
    <ligand>
        <name>ATP</name>
        <dbReference type="ChEBI" id="CHEBI:30616"/>
    </ligand>
</feature>
<gene>
    <name evidence="8 9" type="primary">panC</name>
    <name evidence="9" type="ORF">ORJ04_08520</name>
</gene>
<protein>
    <recommendedName>
        <fullName evidence="8">Pantothenate synthetase</fullName>
        <shortName evidence="8">PS</shortName>
        <ecNumber evidence="8">6.3.2.1</ecNumber>
    </recommendedName>
    <alternativeName>
        <fullName evidence="8">Pantoate--beta-alanine ligase</fullName>
    </alternativeName>
    <alternativeName>
        <fullName evidence="8">Pantoate-activating enzyme</fullName>
    </alternativeName>
</protein>
<organism evidence="9 10">
    <name type="scientific">Rheinheimera baltica</name>
    <dbReference type="NCBI Taxonomy" id="67576"/>
    <lineage>
        <taxon>Bacteria</taxon>
        <taxon>Pseudomonadati</taxon>
        <taxon>Pseudomonadota</taxon>
        <taxon>Gammaproteobacteria</taxon>
        <taxon>Chromatiales</taxon>
        <taxon>Chromatiaceae</taxon>
        <taxon>Rheinheimera</taxon>
    </lineage>
</organism>
<dbReference type="PANTHER" id="PTHR21299">
    <property type="entry name" value="CYTIDYLATE KINASE/PANTOATE-BETA-ALANINE LIGASE"/>
    <property type="match status" value="1"/>
</dbReference>
<comment type="caution">
    <text evidence="9">The sequence shown here is derived from an EMBL/GenBank/DDBJ whole genome shotgun (WGS) entry which is preliminary data.</text>
</comment>
<reference evidence="9 10" key="1">
    <citation type="submission" date="2022-11" db="EMBL/GenBank/DDBJ databases">
        <title>Viruses from the air-sea interface of a natural surface slick.</title>
        <authorList>
            <person name="Rahlff J."/>
            <person name="Holmfeldt K."/>
        </authorList>
    </citation>
    <scope>NUCLEOTIDE SEQUENCE [LARGE SCALE GENOMIC DNA]</scope>
    <source>
        <strain evidence="9 10">SMS4</strain>
    </source>
</reference>
<comment type="catalytic activity">
    <reaction evidence="7 8">
        <text>(R)-pantoate + beta-alanine + ATP = (R)-pantothenate + AMP + diphosphate + H(+)</text>
        <dbReference type="Rhea" id="RHEA:10912"/>
        <dbReference type="ChEBI" id="CHEBI:15378"/>
        <dbReference type="ChEBI" id="CHEBI:15980"/>
        <dbReference type="ChEBI" id="CHEBI:29032"/>
        <dbReference type="ChEBI" id="CHEBI:30616"/>
        <dbReference type="ChEBI" id="CHEBI:33019"/>
        <dbReference type="ChEBI" id="CHEBI:57966"/>
        <dbReference type="ChEBI" id="CHEBI:456215"/>
        <dbReference type="EC" id="6.3.2.1"/>
    </reaction>
</comment>
<dbReference type="NCBIfam" id="TIGR00018">
    <property type="entry name" value="panC"/>
    <property type="match status" value="1"/>
</dbReference>
<dbReference type="GO" id="GO:0016874">
    <property type="term" value="F:ligase activity"/>
    <property type="evidence" value="ECO:0007669"/>
    <property type="project" value="UniProtKB-KW"/>
</dbReference>
<evidence type="ECO:0000256" key="1">
    <source>
        <dbReference type="ARBA" id="ARBA00004990"/>
    </source>
</evidence>
<dbReference type="InterPro" id="IPR003721">
    <property type="entry name" value="Pantoate_ligase"/>
</dbReference>
<feature type="binding site" evidence="8">
    <location>
        <begin position="30"/>
        <end position="37"/>
    </location>
    <ligand>
        <name>ATP</name>
        <dbReference type="ChEBI" id="CHEBI:30616"/>
    </ligand>
</feature>
<name>A0ABT9HXZ5_9GAMM</name>
<dbReference type="Gene3D" id="3.40.50.620">
    <property type="entry name" value="HUPs"/>
    <property type="match status" value="1"/>
</dbReference>
<keyword evidence="4 8" id="KW-0566">Pantothenate biosynthesis</keyword>
<keyword evidence="3 8" id="KW-0436">Ligase</keyword>
<dbReference type="HAMAP" id="MF_00158">
    <property type="entry name" value="PanC"/>
    <property type="match status" value="1"/>
</dbReference>
<proteinExistence type="inferred from homology"/>
<comment type="caution">
    <text evidence="8">Lacks conserved residue(s) required for the propagation of feature annotation.</text>
</comment>
<dbReference type="Proteomes" id="UP001231109">
    <property type="component" value="Unassembled WGS sequence"/>
</dbReference>
<keyword evidence="5 8" id="KW-0547">Nucleotide-binding</keyword>
<comment type="pathway">
    <text evidence="1 8">Cofactor biosynthesis; (R)-pantothenate biosynthesis; (R)-pantothenate from (R)-pantoate and beta-alanine: step 1/1.</text>
</comment>
<evidence type="ECO:0000256" key="5">
    <source>
        <dbReference type="ARBA" id="ARBA00022741"/>
    </source>
</evidence>
<evidence type="ECO:0000256" key="8">
    <source>
        <dbReference type="HAMAP-Rule" id="MF_00158"/>
    </source>
</evidence>
<sequence length="280" mass="30776">MKIINSVQALRAQISAWRQNGERIAFVPTMGNLHNGHLTLVDVAKSRADRVIVSIFVNPMQFGKNEDLDNYPRTLDADCAGLSAHGADAVFTPTPQLMYPRGLDVQTYVDVPLLGDLHCGASRAGHFRGVSTIVCKLFNLVQPDIACFGQKDYQQLAIIRQMVIDLSLPVEIIGVATERAEDGLALSSRNGYLSAEQRAIAPSLHTLLQQLRSRILNGNHDYRSLEQHTKQQLNTAGFTTDYINIADQTDLTLATSAEQAKVILAAAWLGTTRLIDNIEI</sequence>
<feature type="binding site" evidence="8">
    <location>
        <position position="155"/>
    </location>
    <ligand>
        <name>(R)-pantoate</name>
        <dbReference type="ChEBI" id="CHEBI:15980"/>
    </ligand>
</feature>
<evidence type="ECO:0000256" key="7">
    <source>
        <dbReference type="ARBA" id="ARBA00048258"/>
    </source>
</evidence>
<comment type="function">
    <text evidence="8">Catalyzes the condensation of pantoate with beta-alanine in an ATP-dependent reaction via a pantoyl-adenylate intermediate.</text>
</comment>
<keyword evidence="6 8" id="KW-0067">ATP-binding</keyword>
<feature type="binding site" evidence="8">
    <location>
        <position position="61"/>
    </location>
    <ligand>
        <name>(R)-pantoate</name>
        <dbReference type="ChEBI" id="CHEBI:15980"/>
    </ligand>
</feature>
<dbReference type="SUPFAM" id="SSF52374">
    <property type="entry name" value="Nucleotidylyl transferase"/>
    <property type="match status" value="1"/>
</dbReference>
<dbReference type="Gene3D" id="3.30.1300.10">
    <property type="entry name" value="Pantoate-beta-alanine ligase, C-terminal domain"/>
    <property type="match status" value="1"/>
</dbReference>
<dbReference type="EMBL" id="JAPJDZ010000016">
    <property type="protein sequence ID" value="MDP5135989.1"/>
    <property type="molecule type" value="Genomic_DNA"/>
</dbReference>
<dbReference type="InterPro" id="IPR014729">
    <property type="entry name" value="Rossmann-like_a/b/a_fold"/>
</dbReference>
<evidence type="ECO:0000256" key="6">
    <source>
        <dbReference type="ARBA" id="ARBA00022840"/>
    </source>
</evidence>
<evidence type="ECO:0000313" key="10">
    <source>
        <dbReference type="Proteomes" id="UP001231109"/>
    </source>
</evidence>
<evidence type="ECO:0000256" key="3">
    <source>
        <dbReference type="ARBA" id="ARBA00022598"/>
    </source>
</evidence>
<dbReference type="Pfam" id="PF02569">
    <property type="entry name" value="Pantoate_ligase"/>
    <property type="match status" value="1"/>
</dbReference>
<dbReference type="EC" id="6.3.2.1" evidence="8"/>
<comment type="similarity">
    <text evidence="2 8">Belongs to the pantothenate synthetase family.</text>
</comment>
<evidence type="ECO:0000313" key="9">
    <source>
        <dbReference type="EMBL" id="MDP5135989.1"/>
    </source>
</evidence>